<feature type="domain" description="Beta-Casp" evidence="3">
    <location>
        <begin position="239"/>
        <end position="373"/>
    </location>
</feature>
<dbReference type="InterPro" id="IPR050698">
    <property type="entry name" value="MBL"/>
</dbReference>
<dbReference type="EMBL" id="SLZR01000004">
    <property type="protein sequence ID" value="TCS41959.1"/>
    <property type="molecule type" value="Genomic_DNA"/>
</dbReference>
<dbReference type="InterPro" id="IPR036866">
    <property type="entry name" value="RibonucZ/Hydroxyglut_hydro"/>
</dbReference>
<dbReference type="PANTHER" id="PTHR11203">
    <property type="entry name" value="CLEAVAGE AND POLYADENYLATION SPECIFICITY FACTOR FAMILY MEMBER"/>
    <property type="match status" value="1"/>
</dbReference>
<dbReference type="Pfam" id="PF07521">
    <property type="entry name" value="RMMBL"/>
    <property type="match status" value="1"/>
</dbReference>
<feature type="domain" description="Metallo-beta-lactamase" evidence="2">
    <location>
        <begin position="16"/>
        <end position="223"/>
    </location>
</feature>
<evidence type="ECO:0000259" key="2">
    <source>
        <dbReference type="SMART" id="SM00849"/>
    </source>
</evidence>
<dbReference type="Pfam" id="PF00753">
    <property type="entry name" value="Lactamase_B"/>
    <property type="match status" value="1"/>
</dbReference>
<comment type="caution">
    <text evidence="4">The sequence shown here is derived from an EMBL/GenBank/DDBJ whole genome shotgun (WGS) entry which is preliminary data.</text>
</comment>
<evidence type="ECO:0000256" key="1">
    <source>
        <dbReference type="ARBA" id="ARBA00022801"/>
    </source>
</evidence>
<reference evidence="4 5" key="1">
    <citation type="submission" date="2019-03" db="EMBL/GenBank/DDBJ databases">
        <title>Genomic Encyclopedia of Archaeal and Bacterial Type Strains, Phase II (KMG-II): from individual species to whole genera.</title>
        <authorList>
            <person name="Goeker M."/>
        </authorList>
    </citation>
    <scope>NUCLEOTIDE SEQUENCE [LARGE SCALE GENOMIC DNA]</scope>
    <source>
        <strain evidence="4 5">DSM 15388</strain>
    </source>
</reference>
<keyword evidence="1" id="KW-0378">Hydrolase</keyword>
<accession>A0A4V2UJX9</accession>
<dbReference type="RefSeq" id="WP_207902666.1">
    <property type="nucleotide sequence ID" value="NZ_SLZR01000004.1"/>
</dbReference>
<sequence>MEPINILHHGAVSGVTGSCHQYVSESTNLLIDCGLFQGSEAAQIDLANFPFDVSRLNAVVLTHGHIDHIGRIPWLIAAGFRGPIICTKPTAKLLPIILRDALSFHIPGNDTLMNSVMARLERQIIGYDYNTWFKPDNTSTGCTRLRLRPAGHILGSAYIEIEENGHRTVFSGDLGSPGAVFVEPPASPERADTLIIETTYGDRLHTQRKEREQLLAKLINRALSDNGTLLIPAFSLGRTQELLSIIENLLHNGKISWHSTTALPVILDSPLAGELTSAYRSLANYWPEELITRRNSGRMPLAFDNLITVEGHSEHKKLVKRLAQTEQPAIVIAASGMCQGGRIMNYLEALLPLKTTEVLFVGYQAKGTLGSELQNSKPGDTVRVNDQQIEVNAQTWSISGFSAHADQADLLAFIEGIKPEPAEIRLVHGDEQAKRTFAGLIKKALPRVKVVVPG</sequence>
<evidence type="ECO:0000313" key="5">
    <source>
        <dbReference type="Proteomes" id="UP000295793"/>
    </source>
</evidence>
<dbReference type="Proteomes" id="UP000295793">
    <property type="component" value="Unassembled WGS sequence"/>
</dbReference>
<dbReference type="Gene3D" id="3.40.50.10890">
    <property type="match status" value="1"/>
</dbReference>
<dbReference type="GO" id="GO:0016787">
    <property type="term" value="F:hydrolase activity"/>
    <property type="evidence" value="ECO:0007669"/>
    <property type="project" value="UniProtKB-KW"/>
</dbReference>
<dbReference type="SUPFAM" id="SSF56281">
    <property type="entry name" value="Metallo-hydrolase/oxidoreductase"/>
    <property type="match status" value="1"/>
</dbReference>
<evidence type="ECO:0000313" key="4">
    <source>
        <dbReference type="EMBL" id="TCS41959.1"/>
    </source>
</evidence>
<evidence type="ECO:0000259" key="3">
    <source>
        <dbReference type="SMART" id="SM01027"/>
    </source>
</evidence>
<dbReference type="PANTHER" id="PTHR11203:SF37">
    <property type="entry name" value="INTEGRATOR COMPLEX SUBUNIT 11"/>
    <property type="match status" value="1"/>
</dbReference>
<gene>
    <name evidence="4" type="ORF">BCF53_10463</name>
</gene>
<proteinExistence type="predicted"/>
<keyword evidence="5" id="KW-1185">Reference proteome</keyword>
<dbReference type="InterPro" id="IPR001279">
    <property type="entry name" value="Metallo-B-lactamas"/>
</dbReference>
<dbReference type="Gene3D" id="3.60.15.10">
    <property type="entry name" value="Ribonuclease Z/Hydroxyacylglutathione hydrolase-like"/>
    <property type="match status" value="1"/>
</dbReference>
<dbReference type="Pfam" id="PF10996">
    <property type="entry name" value="Beta-Casp"/>
    <property type="match status" value="1"/>
</dbReference>
<dbReference type="AlphaFoldDB" id="A0A4V2UJX9"/>
<dbReference type="GO" id="GO:0004521">
    <property type="term" value="F:RNA endonuclease activity"/>
    <property type="evidence" value="ECO:0007669"/>
    <property type="project" value="TreeGrafter"/>
</dbReference>
<dbReference type="SMART" id="SM01027">
    <property type="entry name" value="Beta-Casp"/>
    <property type="match status" value="1"/>
</dbReference>
<organism evidence="4 5">
    <name type="scientific">Reinekea marinisedimentorum</name>
    <dbReference type="NCBI Taxonomy" id="230495"/>
    <lineage>
        <taxon>Bacteria</taxon>
        <taxon>Pseudomonadati</taxon>
        <taxon>Pseudomonadota</taxon>
        <taxon>Gammaproteobacteria</taxon>
        <taxon>Oceanospirillales</taxon>
        <taxon>Saccharospirillaceae</taxon>
        <taxon>Reinekea</taxon>
    </lineage>
</organism>
<dbReference type="InterPro" id="IPR011108">
    <property type="entry name" value="RMMBL"/>
</dbReference>
<dbReference type="CDD" id="cd16295">
    <property type="entry name" value="TTHA0252-CPSF-like_MBL-fold"/>
    <property type="match status" value="1"/>
</dbReference>
<protein>
    <submittedName>
        <fullName evidence="4">Metallo-beta-lactamase family protein</fullName>
    </submittedName>
</protein>
<name>A0A4V2UJX9_9GAMM</name>
<dbReference type="SMART" id="SM00849">
    <property type="entry name" value="Lactamase_B"/>
    <property type="match status" value="1"/>
</dbReference>
<dbReference type="InterPro" id="IPR022712">
    <property type="entry name" value="Beta_Casp"/>
</dbReference>